<accession>A1UR74</accession>
<dbReference type="EMBL" id="CP000524">
    <property type="protein sequence ID" value="ABM45152.1"/>
    <property type="molecule type" value="Genomic_DNA"/>
</dbReference>
<dbReference type="STRING" id="360095.BARBAKC583_0139"/>
<proteinExistence type="predicted"/>
<sequence>MSMRLSKMKEPIVSLIMKCLIHYSRDNAVSMGQEKTV</sequence>
<dbReference type="Proteomes" id="UP000000643">
    <property type="component" value="Chromosome"/>
</dbReference>
<gene>
    <name evidence="1" type="ordered locus">BARBAKC583_0139</name>
</gene>
<reference evidence="1 2" key="1">
    <citation type="submission" date="2006-12" db="EMBL/GenBank/DDBJ databases">
        <authorList>
            <person name="Hendrix L."/>
            <person name="Mohamoud Y."/>
            <person name="Radune D."/>
            <person name="Shvartsbeyn A."/>
            <person name="Daugherty S."/>
            <person name="Dodson R."/>
            <person name="Durkin A.S."/>
            <person name="Harkins D."/>
            <person name="Huot H."/>
            <person name="Kothari S.P."/>
            <person name="Madupu R."/>
            <person name="Li J."/>
            <person name="Nelson W.C."/>
            <person name="Shrivastava S."/>
            <person name="Giglio M.G."/>
            <person name="Haft D."/>
            <person name="Selengut J."/>
            <person name="Fraser-Ligget C."/>
            <person name="Seshadri R."/>
        </authorList>
    </citation>
    <scope>NUCLEOTIDE SEQUENCE [LARGE SCALE GENOMIC DNA]</scope>
    <source>
        <strain evidence="2">ATCC 35685 / NCTC 12138 / KC583</strain>
    </source>
</reference>
<organism evidence="1 2">
    <name type="scientific">Bartonella bacilliformis (strain ATCC 35685 / KC583 / Herrer 020/F12,63)</name>
    <dbReference type="NCBI Taxonomy" id="360095"/>
    <lineage>
        <taxon>Bacteria</taxon>
        <taxon>Pseudomonadati</taxon>
        <taxon>Pseudomonadota</taxon>
        <taxon>Alphaproteobacteria</taxon>
        <taxon>Hyphomicrobiales</taxon>
        <taxon>Bartonellaceae</taxon>
        <taxon>Bartonella</taxon>
    </lineage>
</organism>
<evidence type="ECO:0000313" key="1">
    <source>
        <dbReference type="EMBL" id="ABM45152.1"/>
    </source>
</evidence>
<dbReference type="AlphaFoldDB" id="A1UR74"/>
<dbReference type="HOGENOM" id="CLU_3340613_0_0_5"/>
<evidence type="ECO:0000313" key="2">
    <source>
        <dbReference type="Proteomes" id="UP000000643"/>
    </source>
</evidence>
<protein>
    <submittedName>
        <fullName evidence="1">Uncharacterized protein</fullName>
    </submittedName>
</protein>
<name>A1UR74_BARBK</name>
<dbReference type="KEGG" id="bbk:BARBAKC583_0139"/>